<dbReference type="AlphaFoldDB" id="A0A4T2BSU8"/>
<dbReference type="Proteomes" id="UP000306192">
    <property type="component" value="Unassembled WGS sequence"/>
</dbReference>
<dbReference type="Gene3D" id="3.60.15.10">
    <property type="entry name" value="Ribonuclease Z/Hydroxyacylglutathione hydrolase-like"/>
    <property type="match status" value="1"/>
</dbReference>
<sequence>MTSRAQTTPETVRITVLGGPTVLIEYGGLRFLTDPTFDPPQSYPGDFTKTTASTLAPDALGHIDAVLLSHDEHIDNLDLAGLAFLPRVPVTLTTPSAAERLGTPSSPLGADTPTSSSVTAQGLSPWQSVELPRPAGGTVTVTAAPALHGPPGADLVVGEVTGFLLAGDALPTVYISGDNASLDLVREIAHRAGPIDTAVLFAGAVRRPVLEGALLTLDAADAAEAAQILDARRIVLAHVDGWAHFTEGTAATIAAFTAAGLTDRLQL</sequence>
<accession>A0A4T2BSU8</accession>
<dbReference type="EMBL" id="QYRT01000023">
    <property type="protein sequence ID" value="TIH34833.1"/>
    <property type="molecule type" value="Genomic_DNA"/>
</dbReference>
<proteinExistence type="predicted"/>
<reference evidence="4 5" key="1">
    <citation type="journal article" date="2019" name="Microorganisms">
        <title>Systematic Affiliation and Genome Analysis of Subtercola vilae DB165(T) with Particular Emphasis on Cold Adaptation of an Isolate from a High-Altitude Cold Volcano Lake.</title>
        <authorList>
            <person name="Villalobos A.S."/>
            <person name="Wiese J."/>
            <person name="Imhoff J.F."/>
            <person name="Dorador C."/>
            <person name="Keller A."/>
            <person name="Hentschel U."/>
        </authorList>
    </citation>
    <scope>NUCLEOTIDE SEQUENCE [LARGE SCALE GENOMIC DNA]</scope>
    <source>
        <strain evidence="4 5">DB165</strain>
    </source>
</reference>
<dbReference type="OrthoDB" id="3204284at2"/>
<organism evidence="4 5">
    <name type="scientific">Subtercola vilae</name>
    <dbReference type="NCBI Taxonomy" id="2056433"/>
    <lineage>
        <taxon>Bacteria</taxon>
        <taxon>Bacillati</taxon>
        <taxon>Actinomycetota</taxon>
        <taxon>Actinomycetes</taxon>
        <taxon>Micrococcales</taxon>
        <taxon>Microbacteriaceae</taxon>
        <taxon>Subtercola</taxon>
    </lineage>
</organism>
<evidence type="ECO:0000313" key="5">
    <source>
        <dbReference type="Proteomes" id="UP000306192"/>
    </source>
</evidence>
<dbReference type="PANTHER" id="PTHR43546:SF9">
    <property type="entry name" value="L-ASCORBATE-6-PHOSPHATE LACTONASE ULAG-RELATED"/>
    <property type="match status" value="1"/>
</dbReference>
<gene>
    <name evidence="4" type="ORF">D4765_12070</name>
</gene>
<dbReference type="InterPro" id="IPR050114">
    <property type="entry name" value="UPF0173_UPF0282_UlaG_hydrolase"/>
</dbReference>
<dbReference type="InterPro" id="IPR036866">
    <property type="entry name" value="RibonucZ/Hydroxyglut_hydro"/>
</dbReference>
<feature type="region of interest" description="Disordered" evidence="2">
    <location>
        <begin position="96"/>
        <end position="122"/>
    </location>
</feature>
<name>A0A4T2BSU8_9MICO</name>
<evidence type="ECO:0000256" key="1">
    <source>
        <dbReference type="ARBA" id="ARBA00022801"/>
    </source>
</evidence>
<dbReference type="PANTHER" id="PTHR43546">
    <property type="entry name" value="UPF0173 METAL-DEPENDENT HYDROLASE MJ1163-RELATED"/>
    <property type="match status" value="1"/>
</dbReference>
<evidence type="ECO:0000256" key="2">
    <source>
        <dbReference type="SAM" id="MobiDB-lite"/>
    </source>
</evidence>
<evidence type="ECO:0000313" key="4">
    <source>
        <dbReference type="EMBL" id="TIH34833.1"/>
    </source>
</evidence>
<dbReference type="InterPro" id="IPR001279">
    <property type="entry name" value="Metallo-B-lactamas"/>
</dbReference>
<dbReference type="GO" id="GO:0016787">
    <property type="term" value="F:hydrolase activity"/>
    <property type="evidence" value="ECO:0007669"/>
    <property type="project" value="UniProtKB-KW"/>
</dbReference>
<dbReference type="SUPFAM" id="SSF56281">
    <property type="entry name" value="Metallo-hydrolase/oxidoreductase"/>
    <property type="match status" value="1"/>
</dbReference>
<dbReference type="Pfam" id="PF12706">
    <property type="entry name" value="Lactamase_B_2"/>
    <property type="match status" value="1"/>
</dbReference>
<evidence type="ECO:0000259" key="3">
    <source>
        <dbReference type="Pfam" id="PF12706"/>
    </source>
</evidence>
<protein>
    <submittedName>
        <fullName evidence="4">MBL fold metallo-hydrolase</fullName>
    </submittedName>
</protein>
<keyword evidence="5" id="KW-1185">Reference proteome</keyword>
<comment type="caution">
    <text evidence="4">The sequence shown here is derived from an EMBL/GenBank/DDBJ whole genome shotgun (WGS) entry which is preliminary data.</text>
</comment>
<feature type="domain" description="Metallo-beta-lactamase" evidence="3">
    <location>
        <begin position="30"/>
        <end position="238"/>
    </location>
</feature>
<feature type="compositionally biased region" description="Polar residues" evidence="2">
    <location>
        <begin position="112"/>
        <end position="122"/>
    </location>
</feature>
<keyword evidence="1 4" id="KW-0378">Hydrolase</keyword>
<dbReference type="RefSeq" id="WP_136642548.1">
    <property type="nucleotide sequence ID" value="NZ_QYRT01000023.1"/>
</dbReference>